<dbReference type="AlphaFoldDB" id="A0ABD1XQL0"/>
<proteinExistence type="predicted"/>
<keyword evidence="2" id="KW-1185">Reference proteome</keyword>
<protein>
    <submittedName>
        <fullName evidence="1">Uncharacterized protein</fullName>
    </submittedName>
</protein>
<name>A0ABD1XQL0_9MARC</name>
<reference evidence="1 2" key="1">
    <citation type="submission" date="2024-09" db="EMBL/GenBank/DDBJ databases">
        <title>Chromosome-scale assembly of Riccia fluitans.</title>
        <authorList>
            <person name="Paukszto L."/>
            <person name="Sawicki J."/>
            <person name="Karawczyk K."/>
            <person name="Piernik-Szablinska J."/>
            <person name="Szczecinska M."/>
            <person name="Mazdziarz M."/>
        </authorList>
    </citation>
    <scope>NUCLEOTIDE SEQUENCE [LARGE SCALE GENOMIC DNA]</scope>
    <source>
        <strain evidence="1">Rf_01</strain>
        <tissue evidence="1">Aerial parts of the thallus</tissue>
    </source>
</reference>
<comment type="caution">
    <text evidence="1">The sequence shown here is derived from an EMBL/GenBank/DDBJ whole genome shotgun (WGS) entry which is preliminary data.</text>
</comment>
<evidence type="ECO:0000313" key="2">
    <source>
        <dbReference type="Proteomes" id="UP001605036"/>
    </source>
</evidence>
<accession>A0ABD1XQL0</accession>
<evidence type="ECO:0000313" key="1">
    <source>
        <dbReference type="EMBL" id="KAL2609823.1"/>
    </source>
</evidence>
<dbReference type="Proteomes" id="UP001605036">
    <property type="component" value="Unassembled WGS sequence"/>
</dbReference>
<organism evidence="1 2">
    <name type="scientific">Riccia fluitans</name>
    <dbReference type="NCBI Taxonomy" id="41844"/>
    <lineage>
        <taxon>Eukaryota</taxon>
        <taxon>Viridiplantae</taxon>
        <taxon>Streptophyta</taxon>
        <taxon>Embryophyta</taxon>
        <taxon>Marchantiophyta</taxon>
        <taxon>Marchantiopsida</taxon>
        <taxon>Marchantiidae</taxon>
        <taxon>Marchantiales</taxon>
        <taxon>Ricciaceae</taxon>
        <taxon>Riccia</taxon>
    </lineage>
</organism>
<dbReference type="EMBL" id="JBHFFA010000008">
    <property type="protein sequence ID" value="KAL2609823.1"/>
    <property type="molecule type" value="Genomic_DNA"/>
</dbReference>
<sequence length="125" mass="13902">MGQCYTVSQKTRERWIKKSGKGVPAGRYSQRDRGYGTGCFALVIVSVSSVLSAVRAECGNLWNFESRNSYETSKVQMVRATAGVFPPMQQWSEQLVTCSKGSRSSVVEFSPKIVGSTMVKRFEIM</sequence>
<gene>
    <name evidence="1" type="ORF">R1flu_028396</name>
</gene>